<sequence>MLFIREVEIEETNRLVSGRTKEKKGSKTTLLRREPEEDAPEFQERGREAVAVERVVEEGLDAVDGEGRGGEEVGVGEGGVVEGEVGGGVVGDGDCFGDEEGREAGAAGEEEEVREGEALGDDVIGQTVEGGVAWDEEGGAERKESAVGGGEDGDPGAKGVEDVRSTIIRTTIKMMRFCMIVRKMVFLGKEERIRVFH</sequence>
<gene>
    <name evidence="2" type="ORF">V8G54_005572</name>
</gene>
<reference evidence="2 3" key="1">
    <citation type="journal article" date="2023" name="Life. Sci Alliance">
        <title>Evolutionary insights into 3D genome organization and epigenetic landscape of Vigna mungo.</title>
        <authorList>
            <person name="Junaid A."/>
            <person name="Singh B."/>
            <person name="Bhatia S."/>
        </authorList>
    </citation>
    <scope>NUCLEOTIDE SEQUENCE [LARGE SCALE GENOMIC DNA]</scope>
    <source>
        <strain evidence="2">Urdbean</strain>
    </source>
</reference>
<feature type="region of interest" description="Disordered" evidence="1">
    <location>
        <begin position="17"/>
        <end position="46"/>
    </location>
</feature>
<organism evidence="2 3">
    <name type="scientific">Vigna mungo</name>
    <name type="common">Black gram</name>
    <name type="synonym">Phaseolus mungo</name>
    <dbReference type="NCBI Taxonomy" id="3915"/>
    <lineage>
        <taxon>Eukaryota</taxon>
        <taxon>Viridiplantae</taxon>
        <taxon>Streptophyta</taxon>
        <taxon>Embryophyta</taxon>
        <taxon>Tracheophyta</taxon>
        <taxon>Spermatophyta</taxon>
        <taxon>Magnoliopsida</taxon>
        <taxon>eudicotyledons</taxon>
        <taxon>Gunneridae</taxon>
        <taxon>Pentapetalae</taxon>
        <taxon>rosids</taxon>
        <taxon>fabids</taxon>
        <taxon>Fabales</taxon>
        <taxon>Fabaceae</taxon>
        <taxon>Papilionoideae</taxon>
        <taxon>50 kb inversion clade</taxon>
        <taxon>NPAAA clade</taxon>
        <taxon>indigoferoid/millettioid clade</taxon>
        <taxon>Phaseoleae</taxon>
        <taxon>Vigna</taxon>
    </lineage>
</organism>
<keyword evidence="3" id="KW-1185">Reference proteome</keyword>
<dbReference type="Proteomes" id="UP001374535">
    <property type="component" value="Chromosome 2"/>
</dbReference>
<evidence type="ECO:0000313" key="2">
    <source>
        <dbReference type="EMBL" id="WVZ18250.1"/>
    </source>
</evidence>
<feature type="region of interest" description="Disordered" evidence="1">
    <location>
        <begin position="58"/>
        <end position="111"/>
    </location>
</feature>
<evidence type="ECO:0000256" key="1">
    <source>
        <dbReference type="SAM" id="MobiDB-lite"/>
    </source>
</evidence>
<dbReference type="EMBL" id="CP144699">
    <property type="protein sequence ID" value="WVZ18250.1"/>
    <property type="molecule type" value="Genomic_DNA"/>
</dbReference>
<proteinExistence type="predicted"/>
<evidence type="ECO:0000313" key="3">
    <source>
        <dbReference type="Proteomes" id="UP001374535"/>
    </source>
</evidence>
<feature type="compositionally biased region" description="Basic and acidic residues" evidence="1">
    <location>
        <begin position="17"/>
        <end position="35"/>
    </location>
</feature>
<accession>A0AAQ3NZH4</accession>
<name>A0AAQ3NZH4_VIGMU</name>
<dbReference type="AlphaFoldDB" id="A0AAQ3NZH4"/>
<feature type="compositionally biased region" description="Gly residues" evidence="1">
    <location>
        <begin position="72"/>
        <end position="91"/>
    </location>
</feature>
<protein>
    <submittedName>
        <fullName evidence="2">Uncharacterized protein</fullName>
    </submittedName>
</protein>
<feature type="region of interest" description="Disordered" evidence="1">
    <location>
        <begin position="136"/>
        <end position="159"/>
    </location>
</feature>